<feature type="compositionally biased region" description="Basic and acidic residues" evidence="6">
    <location>
        <begin position="252"/>
        <end position="263"/>
    </location>
</feature>
<sequence>MPPQIGSVHCRPPSTHRPPSAIPHPPDTSPLNRHANSNLPSGLRTHETVCLLGLRLGRISPPKLHPQSLAPSAVPATVPLLSSRARSAPTGPPTSTQLRPNTSPSSRLPIEHNYALAASLPTAMAATASAAPPLSPPGVGGLDHADSNISSPLSEVDDKDDNEEELEHMQLDIDDDDELSKPSIGSKKEASDSDSVLSDAHSDLNSDANDTEAETERLFDTPRHQRQRDVVVDQFNEGQVFEHTPSKLRRTANLDEHALHGDDESLSGDDASIGSPTIIDDSPTKPATTKDTSVDDEHKHDSQERKRKRSPAADFSEPEQPLRKRTSSGLDHDSSDPKLAEDTVMHEDEPTPANDSSGTQTPAEDGDSSPRKKTLAHEDDVTERTTRATKKRGRSGSKRKAAPPVDIDPETDGGSHDGARDGGTDVEHHGEEADADVDEEVDAATAHDEEREKNPPSSYDFNPCLPDSSVERKHAAYRDWTQIEDMFGVFRDRLYKDRLQRLEEEEQSLLAAVPSHPEYLNMKQCLDDRLDQKLREINKELDYRTKAHERKSVAQRAQIWGQYFQGVREKREKTLEALNQEWYDVQTARRSAHSLQDCGLLFPKDPAQRIRNAVAYNTEVSTLASIAKYEGFPAGPEMKGASASELEDDLAAIETWTE</sequence>
<feature type="compositionally biased region" description="Basic and acidic residues" evidence="6">
    <location>
        <begin position="330"/>
        <end position="349"/>
    </location>
</feature>
<feature type="compositionally biased region" description="Polar residues" evidence="6">
    <location>
        <begin position="353"/>
        <end position="362"/>
    </location>
</feature>
<feature type="compositionally biased region" description="Basic residues" evidence="6">
    <location>
        <begin position="387"/>
        <end position="401"/>
    </location>
</feature>
<keyword evidence="3" id="KW-0805">Transcription regulation</keyword>
<feature type="compositionally biased region" description="Acidic residues" evidence="6">
    <location>
        <begin position="155"/>
        <end position="178"/>
    </location>
</feature>
<organism evidence="7 8">
    <name type="scientific">Cylindrodendrum hubeiense</name>
    <dbReference type="NCBI Taxonomy" id="595255"/>
    <lineage>
        <taxon>Eukaryota</taxon>
        <taxon>Fungi</taxon>
        <taxon>Dikarya</taxon>
        <taxon>Ascomycota</taxon>
        <taxon>Pezizomycotina</taxon>
        <taxon>Sordariomycetes</taxon>
        <taxon>Hypocreomycetidae</taxon>
        <taxon>Hypocreales</taxon>
        <taxon>Nectriaceae</taxon>
        <taxon>Cylindrodendrum</taxon>
    </lineage>
</organism>
<comment type="subcellular location">
    <subcellularLocation>
        <location evidence="1">Nucleus</location>
    </subcellularLocation>
</comment>
<evidence type="ECO:0000256" key="2">
    <source>
        <dbReference type="ARBA" id="ARBA00022491"/>
    </source>
</evidence>
<evidence type="ECO:0000313" key="7">
    <source>
        <dbReference type="EMBL" id="KAF7544524.1"/>
    </source>
</evidence>
<keyword evidence="8" id="KW-1185">Reference proteome</keyword>
<feature type="compositionally biased region" description="Polar residues" evidence="6">
    <location>
        <begin position="93"/>
        <end position="106"/>
    </location>
</feature>
<keyword evidence="5" id="KW-0539">Nucleus</keyword>
<protein>
    <submittedName>
        <fullName evidence="7">Uncharacterized protein</fullName>
    </submittedName>
</protein>
<keyword evidence="2" id="KW-0678">Repressor</keyword>
<evidence type="ECO:0000256" key="4">
    <source>
        <dbReference type="ARBA" id="ARBA00023163"/>
    </source>
</evidence>
<dbReference type="PANTHER" id="PTHR21964">
    <property type="entry name" value="BREAST CANCER METASTASIS-SUPPRESSOR 1"/>
    <property type="match status" value="1"/>
</dbReference>
<feature type="compositionally biased region" description="Polar residues" evidence="6">
    <location>
        <begin position="29"/>
        <end position="40"/>
    </location>
</feature>
<feature type="compositionally biased region" description="Basic and acidic residues" evidence="6">
    <location>
        <begin position="375"/>
        <end position="386"/>
    </location>
</feature>
<evidence type="ECO:0000256" key="1">
    <source>
        <dbReference type="ARBA" id="ARBA00004123"/>
    </source>
</evidence>
<feature type="region of interest" description="Disordered" evidence="6">
    <location>
        <begin position="1"/>
        <end position="43"/>
    </location>
</feature>
<dbReference type="OrthoDB" id="20886at2759"/>
<feature type="compositionally biased region" description="Basic and acidic residues" evidence="6">
    <location>
        <begin position="214"/>
        <end position="231"/>
    </location>
</feature>
<feature type="compositionally biased region" description="Basic and acidic residues" evidence="6">
    <location>
        <begin position="413"/>
        <end position="432"/>
    </location>
</feature>
<gene>
    <name evidence="7" type="ORF">G7Z17_g9882</name>
</gene>
<keyword evidence="4" id="KW-0804">Transcription</keyword>
<accession>A0A9P5H5X5</accession>
<evidence type="ECO:0000256" key="3">
    <source>
        <dbReference type="ARBA" id="ARBA00023015"/>
    </source>
</evidence>
<name>A0A9P5H5X5_9HYPO</name>
<proteinExistence type="predicted"/>
<evidence type="ECO:0000256" key="5">
    <source>
        <dbReference type="ARBA" id="ARBA00023242"/>
    </source>
</evidence>
<evidence type="ECO:0000256" key="6">
    <source>
        <dbReference type="SAM" id="MobiDB-lite"/>
    </source>
</evidence>
<feature type="region of interest" description="Disordered" evidence="6">
    <location>
        <begin position="128"/>
        <end position="465"/>
    </location>
</feature>
<reference evidence="7" key="1">
    <citation type="submission" date="2020-03" db="EMBL/GenBank/DDBJ databases">
        <title>Draft Genome Sequence of Cylindrodendrum hubeiense.</title>
        <authorList>
            <person name="Buettner E."/>
            <person name="Kellner H."/>
        </authorList>
    </citation>
    <scope>NUCLEOTIDE SEQUENCE</scope>
    <source>
        <strain evidence="7">IHI 201604</strain>
    </source>
</reference>
<dbReference type="SMART" id="SM01401">
    <property type="entry name" value="Sds3"/>
    <property type="match status" value="1"/>
</dbReference>
<feature type="compositionally biased region" description="Acidic residues" evidence="6">
    <location>
        <begin position="433"/>
        <end position="442"/>
    </location>
</feature>
<dbReference type="EMBL" id="JAANBB010000299">
    <property type="protein sequence ID" value="KAF7544524.1"/>
    <property type="molecule type" value="Genomic_DNA"/>
</dbReference>
<dbReference type="Pfam" id="PF08598">
    <property type="entry name" value="Sds3"/>
    <property type="match status" value="1"/>
</dbReference>
<dbReference type="AlphaFoldDB" id="A0A9P5H5X5"/>
<feature type="compositionally biased region" description="Basic and acidic residues" evidence="6">
    <location>
        <begin position="445"/>
        <end position="454"/>
    </location>
</feature>
<dbReference type="GO" id="GO:0010468">
    <property type="term" value="P:regulation of gene expression"/>
    <property type="evidence" value="ECO:0007669"/>
    <property type="project" value="UniProtKB-ARBA"/>
</dbReference>
<feature type="region of interest" description="Disordered" evidence="6">
    <location>
        <begin position="83"/>
        <end position="108"/>
    </location>
</feature>
<evidence type="ECO:0000313" key="8">
    <source>
        <dbReference type="Proteomes" id="UP000722485"/>
    </source>
</evidence>
<dbReference type="GO" id="GO:0005654">
    <property type="term" value="C:nucleoplasm"/>
    <property type="evidence" value="ECO:0007669"/>
    <property type="project" value="UniProtKB-ARBA"/>
</dbReference>
<dbReference type="InterPro" id="IPR013907">
    <property type="entry name" value="Sds3"/>
</dbReference>
<feature type="compositionally biased region" description="Basic and acidic residues" evidence="6">
    <location>
        <begin position="292"/>
        <end position="304"/>
    </location>
</feature>
<dbReference type="Proteomes" id="UP000722485">
    <property type="component" value="Unassembled WGS sequence"/>
</dbReference>
<comment type="caution">
    <text evidence="7">The sequence shown here is derived from an EMBL/GenBank/DDBJ whole genome shotgun (WGS) entry which is preliminary data.</text>
</comment>